<proteinExistence type="predicted"/>
<dbReference type="Proteomes" id="UP000805649">
    <property type="component" value="Unassembled WGS sequence"/>
</dbReference>
<name>A0ACC3YDC3_COLTU</name>
<accession>A0ACC3YDC3</accession>
<comment type="caution">
    <text evidence="1">The sequence shown here is derived from an EMBL/GenBank/DDBJ whole genome shotgun (WGS) entry which is preliminary data.</text>
</comment>
<keyword evidence="2" id="KW-1185">Reference proteome</keyword>
<dbReference type="EMBL" id="VUJX02000014">
    <property type="protein sequence ID" value="KAL0929846.1"/>
    <property type="molecule type" value="Genomic_DNA"/>
</dbReference>
<evidence type="ECO:0000313" key="2">
    <source>
        <dbReference type="Proteomes" id="UP000805649"/>
    </source>
</evidence>
<gene>
    <name evidence="1" type="ORF">CTRU02_215276</name>
</gene>
<organism evidence="1 2">
    <name type="scientific">Colletotrichum truncatum</name>
    <name type="common">Anthracnose fungus</name>
    <name type="synonym">Colletotrichum capsici</name>
    <dbReference type="NCBI Taxonomy" id="5467"/>
    <lineage>
        <taxon>Eukaryota</taxon>
        <taxon>Fungi</taxon>
        <taxon>Dikarya</taxon>
        <taxon>Ascomycota</taxon>
        <taxon>Pezizomycotina</taxon>
        <taxon>Sordariomycetes</taxon>
        <taxon>Hypocreomycetidae</taxon>
        <taxon>Glomerellales</taxon>
        <taxon>Glomerellaceae</taxon>
        <taxon>Colletotrichum</taxon>
        <taxon>Colletotrichum truncatum species complex</taxon>
    </lineage>
</organism>
<sequence>MGFSKFFKRSKDASCYGSGDTHSSYINGTRSAETLVPPEDTRHFIADELSSPSLANQRSSRLDSQPPAASDEFAVQMVQPTQPLSQTTVVQSNAASSLWSRAYETLRDKDSQLVCRYEKLLSEELLDHVSAGSAASQETLFQGEDICHAMNRIQTDSGTRSDQLEKIIHRGLQRADERKTTYTIFGREFVLRDQIAATAKFVQTIKSLVDEAVKASREASLAWAGVCVLLPVLTNPSAAEEANQSGLFYVSSRVRYYVELESLLWPENLQRPGLKGQFDSHIVDLYQHILEFQIKSVLRFYGKWLAHLSRDIILYDDWQGMLKKIKELEQMIRDESSTINTMASRENLEAISKSTEQHSADMQLLLKEHLQVSKEHRDIASMHLDEQKRTNEILDCRINLPSIQLPTVDKARYDSDDVRGSPLCEDGTRSLIQEQITNWAIEDNSEPILWLQGPAGTGKSTIARTVAVSFVKTRQLIAGYFFKRGEQGRNSTARLFPTIAMQLVDTIPFFKDILRKYLDGLSKEAVEEKALEYQFEQLLLKPLRQLPRSNASDGTKVIIIDALDECECTEEQLLRIVNLLYQLRTISTVCLRVLLTSRLTPEIVYALKPLQQKRMIQSLDLHREFSRETRVDVQTFLRARFADIKERAHIQQDPWPLPGELNRLVQLATDPEPLFIYAATLCRFVSGGSRLNEIKKSHARKNPKQQLMIWLKQCDSNKSQLSQIYEPIIRQVFGDDEDADSELQLKFLGALVLLANPLPATSIASLLGLDIDDINWWLLHLHPVLDIPTESHRPIRLLHKSFSDFLLAPDNSSNGLCQVNADQTHAMLAAKCIQCMKSGLKRDICNIGKLDMAKDEIDPRVIEKHVPPELRYACLYWVYHLHYCEQVMDDEIYAFLSEHFLHWLEVLSLLGRISNGVTAVRELLEINKSFPRTPEFKAFIQDASRVILTFVPIIERVPLQTYGALLLFSPVASKVRQTFWHQRLPDITCFGDIKHDWDSHLQTLEGHTQPLNAVAFSPNGHVIASASYDKTVRLWEAATGTHLQTLEGHGMAVSAVVFSPDSQLVALASYDKTIRLWNATRGRQRRVLGGHNGWVSAVAFSPDGKVIASASYDNTVRLWDVDVAQDTGCQMREGHFSRVNTITFSPDNQVVASASCDETVQLWDAATGTHYRTLGDHNSSVSAVAFSPDGQVIASDSDKLVHLWDVATGTHRQTLEGHSSWVTAVAFSPDGQVVASASYDKTVRLWNAVTGTHRQTIKGYNDWVGIVAFSPNSQVIALASDAIVRLWDTATGIHCQTLEGHDERVGAVAFSQNSQTVASASFDNTVRLWDVATGTHRQTLRGHSDWVSAVAFSQDDQVVASASVDKTVWLWDVATGTHHQTIEGSTLSLTFDPLCSTRLLTDFGIVDLLSGSTTRGSLFSDETALSSVICGLGLSPDTTWIMKGNEKVVWLPIEYRPTCSGVRGSVMFIGCASGRVIRVKLTTS</sequence>
<reference evidence="1 2" key="1">
    <citation type="journal article" date="2020" name="Phytopathology">
        <title>Genome Sequence Resources of Colletotrichum truncatum, C. plurivorum, C. musicola, and C. sojae: Four Species Pathogenic to Soybean (Glycine max).</title>
        <authorList>
            <person name="Rogerio F."/>
            <person name="Boufleur T.R."/>
            <person name="Ciampi-Guillardi M."/>
            <person name="Sukno S.A."/>
            <person name="Thon M.R."/>
            <person name="Massola Junior N.S."/>
            <person name="Baroncelli R."/>
        </authorList>
    </citation>
    <scope>NUCLEOTIDE SEQUENCE [LARGE SCALE GENOMIC DNA]</scope>
    <source>
        <strain evidence="1 2">CMES1059</strain>
    </source>
</reference>
<protein>
    <submittedName>
        <fullName evidence="1">Vegetative incompatibility protein het-e-1</fullName>
    </submittedName>
</protein>
<evidence type="ECO:0000313" key="1">
    <source>
        <dbReference type="EMBL" id="KAL0929846.1"/>
    </source>
</evidence>